<organism evidence="3 4">
    <name type="scientific">Gilliamella bombicola</name>
    <dbReference type="NCBI Taxonomy" id="1798182"/>
    <lineage>
        <taxon>Bacteria</taxon>
        <taxon>Pseudomonadati</taxon>
        <taxon>Pseudomonadota</taxon>
        <taxon>Gammaproteobacteria</taxon>
        <taxon>Orbales</taxon>
        <taxon>Orbaceae</taxon>
        <taxon>Gilliamella</taxon>
    </lineage>
</organism>
<keyword evidence="4" id="KW-1185">Reference proteome</keyword>
<name>A0A1C3YNQ6_9GAMM</name>
<dbReference type="RefSeq" id="WP_091345904.1">
    <property type="nucleotide sequence ID" value="NZ_FMAQ01000001.1"/>
</dbReference>
<evidence type="ECO:0000313" key="3">
    <source>
        <dbReference type="EMBL" id="SCB71729.1"/>
    </source>
</evidence>
<keyword evidence="2" id="KW-0732">Signal</keyword>
<dbReference type="OrthoDB" id="7064603at2"/>
<feature type="compositionally biased region" description="Basic and acidic residues" evidence="1">
    <location>
        <begin position="231"/>
        <end position="245"/>
    </location>
</feature>
<sequence length="267" mass="30868">MLLKKISVFVCASFVSCMSFAQKSDAQSETDNVIDTFFQCDNQFYEQLAKHQESINQYVDLATTPDNVTYIPVESIHENDKNKVLFKKPLEYRGLKITGYQSIYIPTTLSGQYLYWGFIFDNKEDEIKNALNNINWLPYNTNVYIANAKIYDLNAKLTEWQDDLYAIDGVAPRFGTINKALYLEDITDKQSSVFCSIQGDLKKEILIEARPDLKTIIEKQEAEQQERIKAYKEKKQKEEAEKEKLQQQQSQPQTNTTETTSKDGDNI</sequence>
<gene>
    <name evidence="3" type="ORF">GA0061081_10115</name>
</gene>
<dbReference type="STRING" id="1798182.GA0061081_10115"/>
<feature type="signal peptide" evidence="2">
    <location>
        <begin position="1"/>
        <end position="21"/>
    </location>
</feature>
<dbReference type="Proteomes" id="UP000199670">
    <property type="component" value="Unassembled WGS sequence"/>
</dbReference>
<proteinExistence type="predicted"/>
<dbReference type="EMBL" id="FMAQ01000001">
    <property type="protein sequence ID" value="SCB71729.1"/>
    <property type="molecule type" value="Genomic_DNA"/>
</dbReference>
<reference evidence="4" key="1">
    <citation type="submission" date="2016-08" db="EMBL/GenBank/DDBJ databases">
        <authorList>
            <person name="Varghese N."/>
            <person name="Submissions Spin"/>
        </authorList>
    </citation>
    <scope>NUCLEOTIDE SEQUENCE [LARGE SCALE GENOMIC DNA]</scope>
    <source>
        <strain evidence="4">R-53248</strain>
    </source>
</reference>
<feature type="region of interest" description="Disordered" evidence="1">
    <location>
        <begin position="231"/>
        <end position="267"/>
    </location>
</feature>
<protein>
    <submittedName>
        <fullName evidence="3">Uncharacterized protein</fullName>
    </submittedName>
</protein>
<dbReference type="AlphaFoldDB" id="A0A1C3YNQ6"/>
<feature type="compositionally biased region" description="Low complexity" evidence="1">
    <location>
        <begin position="246"/>
        <end position="259"/>
    </location>
</feature>
<evidence type="ECO:0000313" key="4">
    <source>
        <dbReference type="Proteomes" id="UP000199670"/>
    </source>
</evidence>
<feature type="chain" id="PRO_5008687618" evidence="2">
    <location>
        <begin position="22"/>
        <end position="267"/>
    </location>
</feature>
<dbReference type="PROSITE" id="PS51257">
    <property type="entry name" value="PROKAR_LIPOPROTEIN"/>
    <property type="match status" value="1"/>
</dbReference>
<evidence type="ECO:0000256" key="2">
    <source>
        <dbReference type="SAM" id="SignalP"/>
    </source>
</evidence>
<accession>A0A1C3YNQ6</accession>
<evidence type="ECO:0000256" key="1">
    <source>
        <dbReference type="SAM" id="MobiDB-lite"/>
    </source>
</evidence>